<gene>
    <name evidence="3" type="ORF">E7Z59_14115</name>
</gene>
<accession>A0A4S3LZK4</accession>
<feature type="signal peptide" evidence="1">
    <location>
        <begin position="1"/>
        <end position="19"/>
    </location>
</feature>
<dbReference type="OrthoDB" id="2149800at2"/>
<dbReference type="Gene3D" id="3.40.50.2300">
    <property type="match status" value="1"/>
</dbReference>
<dbReference type="InterPro" id="IPR018392">
    <property type="entry name" value="LysM"/>
</dbReference>
<dbReference type="InterPro" id="IPR028082">
    <property type="entry name" value="Peripla_BP_I"/>
</dbReference>
<evidence type="ECO:0000256" key="1">
    <source>
        <dbReference type="SAM" id="SignalP"/>
    </source>
</evidence>
<dbReference type="PANTHER" id="PTHR33734">
    <property type="entry name" value="LYSM DOMAIN-CONTAINING GPI-ANCHORED PROTEIN 2"/>
    <property type="match status" value="1"/>
</dbReference>
<feature type="domain" description="LysM" evidence="2">
    <location>
        <begin position="24"/>
        <end position="67"/>
    </location>
</feature>
<dbReference type="SUPFAM" id="SSF54106">
    <property type="entry name" value="LysM domain"/>
    <property type="match status" value="3"/>
</dbReference>
<evidence type="ECO:0000313" key="3">
    <source>
        <dbReference type="EMBL" id="THD65719.1"/>
    </source>
</evidence>
<dbReference type="SUPFAM" id="SSF53822">
    <property type="entry name" value="Periplasmic binding protein-like I"/>
    <property type="match status" value="1"/>
</dbReference>
<dbReference type="AlphaFoldDB" id="A0A4S3LZK4"/>
<protein>
    <submittedName>
        <fullName evidence="3">LysM peptidoglycan-binding domain-containing protein</fullName>
    </submittedName>
</protein>
<dbReference type="PANTHER" id="PTHR33734:SF22">
    <property type="entry name" value="MEMBRANE-BOUND LYTIC MUREIN TRANSGLYCOSYLASE D"/>
    <property type="match status" value="1"/>
</dbReference>
<evidence type="ECO:0000259" key="2">
    <source>
        <dbReference type="PROSITE" id="PS51782"/>
    </source>
</evidence>
<feature type="domain" description="LysM" evidence="2">
    <location>
        <begin position="161"/>
        <end position="204"/>
    </location>
</feature>
<dbReference type="CDD" id="cd00118">
    <property type="entry name" value="LysM"/>
    <property type="match status" value="4"/>
</dbReference>
<dbReference type="EMBL" id="SSMC01000004">
    <property type="protein sequence ID" value="THD65719.1"/>
    <property type="molecule type" value="Genomic_DNA"/>
</dbReference>
<dbReference type="Gene3D" id="3.10.350.10">
    <property type="entry name" value="LysM domain"/>
    <property type="match status" value="3"/>
</dbReference>
<name>A0A4S3LZK4_9FLAO</name>
<keyword evidence="4" id="KW-1185">Reference proteome</keyword>
<proteinExistence type="predicted"/>
<feature type="chain" id="PRO_5020339271" evidence="1">
    <location>
        <begin position="20"/>
        <end position="669"/>
    </location>
</feature>
<dbReference type="InterPro" id="IPR036779">
    <property type="entry name" value="LysM_dom_sf"/>
</dbReference>
<feature type="domain" description="LysM" evidence="2">
    <location>
        <begin position="97"/>
        <end position="141"/>
    </location>
</feature>
<comment type="caution">
    <text evidence="3">The sequence shown here is derived from an EMBL/GenBank/DDBJ whole genome shotgun (WGS) entry which is preliminary data.</text>
</comment>
<organism evidence="3 4">
    <name type="scientific">Robertkochia marina</name>
    <dbReference type="NCBI Taxonomy" id="1227945"/>
    <lineage>
        <taxon>Bacteria</taxon>
        <taxon>Pseudomonadati</taxon>
        <taxon>Bacteroidota</taxon>
        <taxon>Flavobacteriia</taxon>
        <taxon>Flavobacteriales</taxon>
        <taxon>Flavobacteriaceae</taxon>
        <taxon>Robertkochia</taxon>
    </lineage>
</organism>
<reference evidence="3 4" key="1">
    <citation type="submission" date="2019-04" db="EMBL/GenBank/DDBJ databases">
        <title>Draft genome sequence of Robertkochia marina CC-AMO-30D.</title>
        <authorList>
            <person name="Hameed A."/>
            <person name="Lin S.-Y."/>
            <person name="Shahina M."/>
            <person name="Lai W.-A."/>
            <person name="Young C.-C."/>
        </authorList>
    </citation>
    <scope>NUCLEOTIDE SEQUENCE [LARGE SCALE GENOMIC DNA]</scope>
    <source>
        <strain evidence="3 4">CC-AMO-30D</strain>
    </source>
</reference>
<dbReference type="RefSeq" id="WP_136337003.1">
    <property type="nucleotide sequence ID" value="NZ_QXMP01000002.1"/>
</dbReference>
<dbReference type="SMART" id="SM00257">
    <property type="entry name" value="LysM"/>
    <property type="match status" value="4"/>
</dbReference>
<dbReference type="Proteomes" id="UP000305939">
    <property type="component" value="Unassembled WGS sequence"/>
</dbReference>
<sequence length="669" mass="75918">MKNNILVLLALVSFSIAFAQQQFKTHAVKEGETLEQIARKYRVTPFNLLKYNPEAKNGVEPNTILVIPVAAGERSDLTLPQGTVSAEGKERTPERFIKHRVKRKETLFSLARKYNVTESDIKRYNSELYSRMPRKGERLEIPVFKTVQTQTGWRVPEDGLVPYIVKPSEGKWRIAYEHGITEDRLQELNPEMKDVLQEGDTLMVPFVPGNEKSVVVDSLYNYYVVKPAEGFYRLKIKLGLGQAELEALNPILKDSGLQRGMVLKLPKSAGQDLVINNGVLLEKFSLADSIDTPARAKVGLVLPFDLRSVNFDSLSGTKNDIKRSPLLGISLDFYTGVLVALDSARNMGISVDMKVYDSGQKDQFVQQLVNQRDLREMDAIVGPVRPSVINSLSRYVERDSVPVFAPFANKGLDMRSNVFQTLPPDYLMRSEMLRYLENYGADKNVIIITDRENAEVKSRLTSIFPMAKVIDTLEGKFLRIEDLDSLLLSSEKENWVILETDSFNLIGNVTAVVNSAQTKDFRIRLLTTLRGNVYDNKNISNLHLSNLNFQYPTFYKPVDESSVFHQMYEKRFGGLPNRYATRGFDLMFDVLLRLAYDKDLSYVAGKVGETEYIENKFNYQRGLQGGYVNRALYIVRYEDLTIKEVNPNADLYSKVPRSASNGVPSSKKR</sequence>
<dbReference type="Pfam" id="PF01476">
    <property type="entry name" value="LysM"/>
    <property type="match status" value="3"/>
</dbReference>
<keyword evidence="1" id="KW-0732">Signal</keyword>
<evidence type="ECO:0000313" key="4">
    <source>
        <dbReference type="Proteomes" id="UP000305939"/>
    </source>
</evidence>
<dbReference type="PROSITE" id="PS51782">
    <property type="entry name" value="LYSM"/>
    <property type="match status" value="3"/>
</dbReference>